<dbReference type="InterPro" id="IPR029061">
    <property type="entry name" value="THDP-binding"/>
</dbReference>
<dbReference type="EMBL" id="UINC01030784">
    <property type="protein sequence ID" value="SVB15735.1"/>
    <property type="molecule type" value="Genomic_DNA"/>
</dbReference>
<dbReference type="AlphaFoldDB" id="A0A382BPN9"/>
<organism evidence="2">
    <name type="scientific">marine metagenome</name>
    <dbReference type="NCBI Taxonomy" id="408172"/>
    <lineage>
        <taxon>unclassified sequences</taxon>
        <taxon>metagenomes</taxon>
        <taxon>ecological metagenomes</taxon>
    </lineage>
</organism>
<dbReference type="InterPro" id="IPR005474">
    <property type="entry name" value="Transketolase_N"/>
</dbReference>
<dbReference type="Gene3D" id="3.40.50.970">
    <property type="match status" value="1"/>
</dbReference>
<gene>
    <name evidence="2" type="ORF">METZ01_LOCUS168589</name>
</gene>
<dbReference type="SUPFAM" id="SSF52518">
    <property type="entry name" value="Thiamin diphosphate-binding fold (THDP-binding)"/>
    <property type="match status" value="1"/>
</dbReference>
<accession>A0A382BPN9</accession>
<reference evidence="2" key="1">
    <citation type="submission" date="2018-05" db="EMBL/GenBank/DDBJ databases">
        <authorList>
            <person name="Lanie J.A."/>
            <person name="Ng W.-L."/>
            <person name="Kazmierczak K.M."/>
            <person name="Andrzejewski T.M."/>
            <person name="Davidsen T.M."/>
            <person name="Wayne K.J."/>
            <person name="Tettelin H."/>
            <person name="Glass J.I."/>
            <person name="Rusch D."/>
            <person name="Podicherti R."/>
            <person name="Tsui H.-C.T."/>
            <person name="Winkler M.E."/>
        </authorList>
    </citation>
    <scope>NUCLEOTIDE SEQUENCE</scope>
</reference>
<dbReference type="PANTHER" id="PTHR47514:SF2">
    <property type="entry name" value="TRANSKETOLASE"/>
    <property type="match status" value="1"/>
</dbReference>
<evidence type="ECO:0000259" key="1">
    <source>
        <dbReference type="Pfam" id="PF00456"/>
    </source>
</evidence>
<evidence type="ECO:0000313" key="2">
    <source>
        <dbReference type="EMBL" id="SVB15735.1"/>
    </source>
</evidence>
<dbReference type="CDD" id="cd02012">
    <property type="entry name" value="TPP_TK"/>
    <property type="match status" value="1"/>
</dbReference>
<dbReference type="PANTHER" id="PTHR47514">
    <property type="entry name" value="TRANSKETOLASE N-TERMINAL SECTION-RELATED"/>
    <property type="match status" value="1"/>
</dbReference>
<proteinExistence type="predicted"/>
<sequence>MASRKNLKTIELQKIASIARSRIILNSHKTGTPHLGSCLSCVDILVALYFSKLNINPKAPRSAIRDRFILSKGHGAPALFQILAMRGFYPDKLLSDYGEDGSIFAEHPPAPDYLPGLEAATGSLGHGLPIGLGMALSSMISGNSFNVYVLLGDGECNAGPVWEAATMAVAQKVENLTIFVDANKWQATDRSADLVGPTSLKDKWESFGWNSSEIDGNDMQEILAVLSKKPIKRTPTALILNTIKGKGVSFMEDDNNWHYRIPNKEEVELAFNELGVEL</sequence>
<feature type="domain" description="Transketolase N-terminal" evidence="1">
    <location>
        <begin position="27"/>
        <end position="277"/>
    </location>
</feature>
<name>A0A382BPN9_9ZZZZ</name>
<dbReference type="Pfam" id="PF00456">
    <property type="entry name" value="Transketolase_N"/>
    <property type="match status" value="1"/>
</dbReference>
<protein>
    <recommendedName>
        <fullName evidence="1">Transketolase N-terminal domain-containing protein</fullName>
    </recommendedName>
</protein>